<evidence type="ECO:0008006" key="4">
    <source>
        <dbReference type="Google" id="ProtNLM"/>
    </source>
</evidence>
<feature type="chain" id="PRO_5047077911" description="Secreted protein" evidence="1">
    <location>
        <begin position="42"/>
        <end position="191"/>
    </location>
</feature>
<protein>
    <recommendedName>
        <fullName evidence="4">Secreted protein</fullName>
    </recommendedName>
</protein>
<keyword evidence="3" id="KW-1185">Reference proteome</keyword>
<dbReference type="EMBL" id="CP137524">
    <property type="protein sequence ID" value="WOT36771.1"/>
    <property type="molecule type" value="Genomic_DNA"/>
</dbReference>
<reference evidence="2 3" key="1">
    <citation type="journal article" date="2021" name="J. Microbiol. Biotechnol.">
        <title>An Efficient Markerless Deletion System Suitable for the Industrial Strains of Streptomyces.</title>
        <authorList>
            <person name="Dong J."/>
            <person name="Wei J."/>
            <person name="Li H."/>
            <person name="Zhao S."/>
            <person name="Guan W."/>
        </authorList>
    </citation>
    <scope>NUCLEOTIDE SEQUENCE [LARGE SCALE GENOMIC DNA]</scope>
    <source>
        <strain evidence="2 3">CICC 11043</strain>
    </source>
</reference>
<gene>
    <name evidence="2" type="ORF">R5U08_22765</name>
</gene>
<dbReference type="Proteomes" id="UP001305002">
    <property type="component" value="Chromosome"/>
</dbReference>
<feature type="signal peptide" evidence="1">
    <location>
        <begin position="1"/>
        <end position="41"/>
    </location>
</feature>
<reference evidence="2 3" key="2">
    <citation type="journal article" date="2024" name="Microb. Biotechnol.">
        <title>The involvement of multiple ABC transporters in daunorubicin efflux in Streptomyces coeruleorubidus.</title>
        <authorList>
            <person name="Dong J."/>
            <person name="Ning J."/>
            <person name="Tian Y."/>
            <person name="Li H."/>
            <person name="Chen H."/>
            <person name="Guan W."/>
        </authorList>
    </citation>
    <scope>NUCLEOTIDE SEQUENCE [LARGE SCALE GENOMIC DNA]</scope>
    <source>
        <strain evidence="2 3">CICC 11043</strain>
    </source>
</reference>
<name>A0ABZ0KG55_STRC4</name>
<evidence type="ECO:0000313" key="3">
    <source>
        <dbReference type="Proteomes" id="UP001305002"/>
    </source>
</evidence>
<dbReference type="RefSeq" id="WP_317926589.1">
    <property type="nucleotide sequence ID" value="NZ_CP137524.1"/>
</dbReference>
<sequence length="191" mass="20895">MKPTRHPAPRARRRLPRPLGALIAFGASLIMVFATATAAQAHVVYQSDEVWANTDSTKCLYTYAEVSHGGRGGYAKSYALASSGIPLSESCILVWNRNPGDLKTAWQYFYWDGSQWGVCRQLMGTQNPDGTWSGYANTTKTSRMELAYDFGVVPPCGGGYYATKAGGNVYYGGTWYGGNVPIWSGQHFIEP</sequence>
<organism evidence="2 3">
    <name type="scientific">Streptomyces coeruleorubidus</name>
    <dbReference type="NCBI Taxonomy" id="116188"/>
    <lineage>
        <taxon>Bacteria</taxon>
        <taxon>Bacillati</taxon>
        <taxon>Actinomycetota</taxon>
        <taxon>Actinomycetes</taxon>
        <taxon>Kitasatosporales</taxon>
        <taxon>Streptomycetaceae</taxon>
        <taxon>Streptomyces</taxon>
    </lineage>
</organism>
<accession>A0ABZ0KG55</accession>
<keyword evidence="1" id="KW-0732">Signal</keyword>
<proteinExistence type="predicted"/>
<evidence type="ECO:0000256" key="1">
    <source>
        <dbReference type="SAM" id="SignalP"/>
    </source>
</evidence>
<evidence type="ECO:0000313" key="2">
    <source>
        <dbReference type="EMBL" id="WOT36771.1"/>
    </source>
</evidence>